<protein>
    <submittedName>
        <fullName evidence="2">Transcriptional regulator</fullName>
    </submittedName>
</protein>
<dbReference type="Gene3D" id="2.40.50.1020">
    <property type="entry name" value="LytTr DNA-binding domain"/>
    <property type="match status" value="1"/>
</dbReference>
<dbReference type="Pfam" id="PF01381">
    <property type="entry name" value="HTH_3"/>
    <property type="match status" value="1"/>
</dbReference>
<accession>A0A1V4HGM5</accession>
<dbReference type="OrthoDB" id="2080915at2"/>
<sequence length="225" mass="25608">MKQLEGFGKFLESLRGKMSLREAAHKSGLSHAYIRDLELERNRSTNEKINPSPVTLKKLSDAYNISYTDLMAKAGYLENEQELMSGQAELAEQEQVAMSDAMYIEVTSKEIIFHTRLGQINKSVNSLLDFSLFLDQLDEQGFKKMDTDLFVNLNFVQKYVEREGKLYFDPLGIGKYVVIAAIRQKKYHDLLIRSVAANTGKALEFHYDRNTGTTDAGFFPLKFPG</sequence>
<proteinExistence type="predicted"/>
<keyword evidence="3" id="KW-1185">Reference proteome</keyword>
<dbReference type="RefSeq" id="WP_079414958.1">
    <property type="nucleotide sequence ID" value="NZ_MBTG01000021.1"/>
</dbReference>
<reference evidence="3" key="1">
    <citation type="submission" date="2016-07" db="EMBL/GenBank/DDBJ databases">
        <authorList>
            <person name="Florea S."/>
            <person name="Webb J.S."/>
            <person name="Jaromczyk J."/>
            <person name="Schardl C.L."/>
        </authorList>
    </citation>
    <scope>NUCLEOTIDE SEQUENCE [LARGE SCALE GENOMIC DNA]</scope>
    <source>
        <strain evidence="3">CY1</strain>
    </source>
</reference>
<organism evidence="2 3">
    <name type="scientific">Paenibacillus ferrarius</name>
    <dbReference type="NCBI Taxonomy" id="1469647"/>
    <lineage>
        <taxon>Bacteria</taxon>
        <taxon>Bacillati</taxon>
        <taxon>Bacillota</taxon>
        <taxon>Bacilli</taxon>
        <taxon>Bacillales</taxon>
        <taxon>Paenibacillaceae</taxon>
        <taxon>Paenibacillus</taxon>
    </lineage>
</organism>
<dbReference type="AlphaFoldDB" id="A0A1V4HGM5"/>
<feature type="domain" description="HTH cro/C1-type" evidence="1">
    <location>
        <begin position="17"/>
        <end position="70"/>
    </location>
</feature>
<evidence type="ECO:0000313" key="2">
    <source>
        <dbReference type="EMBL" id="OPH54705.1"/>
    </source>
</evidence>
<name>A0A1V4HGM5_9BACL</name>
<dbReference type="PROSITE" id="PS50943">
    <property type="entry name" value="HTH_CROC1"/>
    <property type="match status" value="1"/>
</dbReference>
<dbReference type="STRING" id="1469647.BC351_31325"/>
<gene>
    <name evidence="2" type="ORF">BC351_31325</name>
</gene>
<dbReference type="SMART" id="SM00530">
    <property type="entry name" value="HTH_XRE"/>
    <property type="match status" value="1"/>
</dbReference>
<comment type="caution">
    <text evidence="2">The sequence shown here is derived from an EMBL/GenBank/DDBJ whole genome shotgun (WGS) entry which is preliminary data.</text>
</comment>
<dbReference type="EMBL" id="MBTG01000021">
    <property type="protein sequence ID" value="OPH54705.1"/>
    <property type="molecule type" value="Genomic_DNA"/>
</dbReference>
<dbReference type="GO" id="GO:0003677">
    <property type="term" value="F:DNA binding"/>
    <property type="evidence" value="ECO:0007669"/>
    <property type="project" value="InterPro"/>
</dbReference>
<dbReference type="InterPro" id="IPR010982">
    <property type="entry name" value="Lambda_DNA-bd_dom_sf"/>
</dbReference>
<dbReference type="SUPFAM" id="SSF47413">
    <property type="entry name" value="lambda repressor-like DNA-binding domains"/>
    <property type="match status" value="1"/>
</dbReference>
<dbReference type="Gene3D" id="1.10.260.40">
    <property type="entry name" value="lambda repressor-like DNA-binding domains"/>
    <property type="match status" value="1"/>
</dbReference>
<dbReference type="InterPro" id="IPR001387">
    <property type="entry name" value="Cro/C1-type_HTH"/>
</dbReference>
<dbReference type="Proteomes" id="UP000190626">
    <property type="component" value="Unassembled WGS sequence"/>
</dbReference>
<evidence type="ECO:0000313" key="3">
    <source>
        <dbReference type="Proteomes" id="UP000190626"/>
    </source>
</evidence>
<evidence type="ECO:0000259" key="1">
    <source>
        <dbReference type="PROSITE" id="PS50943"/>
    </source>
</evidence>